<dbReference type="AlphaFoldDB" id="A0A1G8BGB6"/>
<dbReference type="STRING" id="399736.SAMN04489720_0936"/>
<accession>A0A1G8BGB6</accession>
<reference evidence="3" key="1">
    <citation type="submission" date="2016-10" db="EMBL/GenBank/DDBJ databases">
        <authorList>
            <person name="Varghese N."/>
            <person name="Submissions S."/>
        </authorList>
    </citation>
    <scope>NUCLEOTIDE SEQUENCE [LARGE SCALE GENOMIC DNA]</scope>
    <source>
        <strain evidence="3">DSM 22002</strain>
    </source>
</reference>
<evidence type="ECO:0000259" key="1">
    <source>
        <dbReference type="PROSITE" id="PS51186"/>
    </source>
</evidence>
<dbReference type="Proteomes" id="UP000198822">
    <property type="component" value="Chromosome I"/>
</dbReference>
<name>A0A1G8BGB6_9MICO</name>
<dbReference type="OrthoDB" id="4792644at2"/>
<dbReference type="EMBL" id="LT629695">
    <property type="protein sequence ID" value="SDH32208.1"/>
    <property type="molecule type" value="Genomic_DNA"/>
</dbReference>
<keyword evidence="3" id="KW-1185">Reference proteome</keyword>
<dbReference type="PROSITE" id="PS51186">
    <property type="entry name" value="GNAT"/>
    <property type="match status" value="1"/>
</dbReference>
<dbReference type="Pfam" id="PF00583">
    <property type="entry name" value="Acetyltransf_1"/>
    <property type="match status" value="1"/>
</dbReference>
<gene>
    <name evidence="2" type="ORF">SAMN04489720_0936</name>
</gene>
<feature type="domain" description="N-acetyltransferase" evidence="1">
    <location>
        <begin position="140"/>
        <end position="279"/>
    </location>
</feature>
<dbReference type="GO" id="GO:0016747">
    <property type="term" value="F:acyltransferase activity, transferring groups other than amino-acyl groups"/>
    <property type="evidence" value="ECO:0007669"/>
    <property type="project" value="InterPro"/>
</dbReference>
<dbReference type="SUPFAM" id="SSF55729">
    <property type="entry name" value="Acyl-CoA N-acyltransferases (Nat)"/>
    <property type="match status" value="1"/>
</dbReference>
<dbReference type="Gene3D" id="3.40.630.30">
    <property type="match status" value="1"/>
</dbReference>
<keyword evidence="2" id="KW-0808">Transferase</keyword>
<sequence>MIPSASDLPALVAELAAWQRDDAALQLHPGDLGWQQRLGAEALAGSLRTWHRDGALVALGMLDGPVLRIAIEPHLQVDVATAEAIAADLADGLAEASSIEASTDAVLHDVLAARGWTPDEAWQPLRRDLAAPVPPLADGLRIELVDAATADERVAVHRASFDGGSFDTDAWHAMAAGPAYADARCLLVRDAGGTAVAAATVWSAGAGRPGVLEPLGAHRDHRGRGLGTAIAVASAIVLRDLGASSALVCTPSSNVRGIATYRSAGFADLPERTDRRRPA</sequence>
<evidence type="ECO:0000313" key="2">
    <source>
        <dbReference type="EMBL" id="SDH32208.1"/>
    </source>
</evidence>
<dbReference type="InterPro" id="IPR016181">
    <property type="entry name" value="Acyl_CoA_acyltransferase"/>
</dbReference>
<dbReference type="InterPro" id="IPR000182">
    <property type="entry name" value="GNAT_dom"/>
</dbReference>
<proteinExistence type="predicted"/>
<organism evidence="2 3">
    <name type="scientific">Agrococcus jejuensis</name>
    <dbReference type="NCBI Taxonomy" id="399736"/>
    <lineage>
        <taxon>Bacteria</taxon>
        <taxon>Bacillati</taxon>
        <taxon>Actinomycetota</taxon>
        <taxon>Actinomycetes</taxon>
        <taxon>Micrococcales</taxon>
        <taxon>Microbacteriaceae</taxon>
        <taxon>Agrococcus</taxon>
    </lineage>
</organism>
<evidence type="ECO:0000313" key="3">
    <source>
        <dbReference type="Proteomes" id="UP000198822"/>
    </source>
</evidence>
<protein>
    <submittedName>
        <fullName evidence="2">Acetyltransferase (GNAT) family protein</fullName>
    </submittedName>
</protein>
<dbReference type="RefSeq" id="WP_092502883.1">
    <property type="nucleotide sequence ID" value="NZ_LT629695.1"/>
</dbReference>